<protein>
    <recommendedName>
        <fullName evidence="4">DUF4179 domain-containing protein</fullName>
    </recommendedName>
</protein>
<dbReference type="EMBL" id="JBHTIS010001401">
    <property type="protein sequence ID" value="MFD1048096.1"/>
    <property type="molecule type" value="Genomic_DNA"/>
</dbReference>
<accession>A0ABW3MBV7</accession>
<reference evidence="3" key="1">
    <citation type="journal article" date="2019" name="Int. J. Syst. Evol. Microbiol.">
        <title>The Global Catalogue of Microorganisms (GCM) 10K type strain sequencing project: providing services to taxonomists for standard genome sequencing and annotation.</title>
        <authorList>
            <consortium name="The Broad Institute Genomics Platform"/>
            <consortium name="The Broad Institute Genome Sequencing Center for Infectious Disease"/>
            <person name="Wu L."/>
            <person name="Ma J."/>
        </authorList>
    </citation>
    <scope>NUCLEOTIDE SEQUENCE [LARGE SCALE GENOMIC DNA]</scope>
    <source>
        <strain evidence="3">JCM 31486</strain>
    </source>
</reference>
<sequence length="312" mass="33507">MSPVEEELKALLAPLRETQPTHLSTVDVVRAVRVGRRWQRGRIVAGVVAVVALIALPVIMIPTVLHSSPPADTPKPFPVSHRVFDVGTAGGYRPDHYTTSDTFQTITLASTNAGYDAGFVKVTRDHEPINQEATEPVNGHRAYLMSTTTKTTLVMEGPNDLWATIQLEGPNPDLAVRAHRVAESITFTDTPVTLPFTLTDPALKVHSYQVSPTNHTAMIILSGPGVPNAVIKVQPGSDLSVGTDFIPNRTIANQPAKATEGEIVLRTPGGYNVSVIGSWPGTTEAQLTALVTSVRLVGDPRDVSTWVRAPVQ</sequence>
<evidence type="ECO:0000313" key="2">
    <source>
        <dbReference type="EMBL" id="MFD1048096.1"/>
    </source>
</evidence>
<gene>
    <name evidence="2" type="ORF">ACFQ1S_22425</name>
</gene>
<keyword evidence="1" id="KW-0472">Membrane</keyword>
<proteinExistence type="predicted"/>
<organism evidence="2 3">
    <name type="scientific">Kibdelosporangium lantanae</name>
    <dbReference type="NCBI Taxonomy" id="1497396"/>
    <lineage>
        <taxon>Bacteria</taxon>
        <taxon>Bacillati</taxon>
        <taxon>Actinomycetota</taxon>
        <taxon>Actinomycetes</taxon>
        <taxon>Pseudonocardiales</taxon>
        <taxon>Pseudonocardiaceae</taxon>
        <taxon>Kibdelosporangium</taxon>
    </lineage>
</organism>
<evidence type="ECO:0008006" key="4">
    <source>
        <dbReference type="Google" id="ProtNLM"/>
    </source>
</evidence>
<keyword evidence="1" id="KW-0812">Transmembrane</keyword>
<keyword evidence="1" id="KW-1133">Transmembrane helix</keyword>
<feature type="transmembrane region" description="Helical" evidence="1">
    <location>
        <begin position="43"/>
        <end position="65"/>
    </location>
</feature>
<keyword evidence="3" id="KW-1185">Reference proteome</keyword>
<evidence type="ECO:0000256" key="1">
    <source>
        <dbReference type="SAM" id="Phobius"/>
    </source>
</evidence>
<name>A0ABW3MBV7_9PSEU</name>
<evidence type="ECO:0000313" key="3">
    <source>
        <dbReference type="Proteomes" id="UP001597045"/>
    </source>
</evidence>
<dbReference type="Proteomes" id="UP001597045">
    <property type="component" value="Unassembled WGS sequence"/>
</dbReference>
<comment type="caution">
    <text evidence="2">The sequence shown here is derived from an EMBL/GenBank/DDBJ whole genome shotgun (WGS) entry which is preliminary data.</text>
</comment>